<proteinExistence type="predicted"/>
<dbReference type="Proteomes" id="UP000789342">
    <property type="component" value="Unassembled WGS sequence"/>
</dbReference>
<feature type="non-terminal residue" evidence="2">
    <location>
        <position position="1"/>
    </location>
</feature>
<dbReference type="EMBL" id="CAJVPV010014230">
    <property type="protein sequence ID" value="CAG8683420.1"/>
    <property type="molecule type" value="Genomic_DNA"/>
</dbReference>
<name>A0A9N9EPJ3_9GLOM</name>
<gene>
    <name evidence="2" type="ORF">AMORRO_LOCUS11356</name>
</gene>
<sequence length="60" mass="7062">LIEIRILKCKKSILNEAENTEVKLENAKLKQMMDENVKREAENTELKVEVAKLRHDLEEL</sequence>
<evidence type="ECO:0000313" key="2">
    <source>
        <dbReference type="EMBL" id="CAG8683420.1"/>
    </source>
</evidence>
<dbReference type="OrthoDB" id="2439723at2759"/>
<accession>A0A9N9EPJ3</accession>
<protein>
    <submittedName>
        <fullName evidence="2">18390_t:CDS:1</fullName>
    </submittedName>
</protein>
<evidence type="ECO:0000313" key="3">
    <source>
        <dbReference type="Proteomes" id="UP000789342"/>
    </source>
</evidence>
<dbReference type="AlphaFoldDB" id="A0A9N9EPJ3"/>
<evidence type="ECO:0000256" key="1">
    <source>
        <dbReference type="SAM" id="Coils"/>
    </source>
</evidence>
<comment type="caution">
    <text evidence="2">The sequence shown here is derived from an EMBL/GenBank/DDBJ whole genome shotgun (WGS) entry which is preliminary data.</text>
</comment>
<organism evidence="2 3">
    <name type="scientific">Acaulospora morrowiae</name>
    <dbReference type="NCBI Taxonomy" id="94023"/>
    <lineage>
        <taxon>Eukaryota</taxon>
        <taxon>Fungi</taxon>
        <taxon>Fungi incertae sedis</taxon>
        <taxon>Mucoromycota</taxon>
        <taxon>Glomeromycotina</taxon>
        <taxon>Glomeromycetes</taxon>
        <taxon>Diversisporales</taxon>
        <taxon>Acaulosporaceae</taxon>
        <taxon>Acaulospora</taxon>
    </lineage>
</organism>
<feature type="coiled-coil region" evidence="1">
    <location>
        <begin position="10"/>
        <end position="49"/>
    </location>
</feature>
<keyword evidence="1" id="KW-0175">Coiled coil</keyword>
<keyword evidence="3" id="KW-1185">Reference proteome</keyword>
<reference evidence="2" key="1">
    <citation type="submission" date="2021-06" db="EMBL/GenBank/DDBJ databases">
        <authorList>
            <person name="Kallberg Y."/>
            <person name="Tangrot J."/>
            <person name="Rosling A."/>
        </authorList>
    </citation>
    <scope>NUCLEOTIDE SEQUENCE</scope>
    <source>
        <strain evidence="2">CL551</strain>
    </source>
</reference>